<evidence type="ECO:0000313" key="2">
    <source>
        <dbReference type="Proteomes" id="UP000220157"/>
    </source>
</evidence>
<organism evidence="1 2">
    <name type="scientific">Faecalibacterium prausnitzii</name>
    <dbReference type="NCBI Taxonomy" id="853"/>
    <lineage>
        <taxon>Bacteria</taxon>
        <taxon>Bacillati</taxon>
        <taxon>Bacillota</taxon>
        <taxon>Clostridia</taxon>
        <taxon>Eubacteriales</taxon>
        <taxon>Oscillospiraceae</taxon>
        <taxon>Faecalibacterium</taxon>
    </lineage>
</organism>
<proteinExistence type="predicted"/>
<evidence type="ECO:0000313" key="1">
    <source>
        <dbReference type="EMBL" id="PDX75068.1"/>
    </source>
</evidence>
<dbReference type="AlphaFoldDB" id="A0A2A7A7Y2"/>
<gene>
    <name evidence="1" type="ORF">CGS56_10640</name>
</gene>
<dbReference type="EMBL" id="NMTW01000043">
    <property type="protein sequence ID" value="PDX75068.1"/>
    <property type="molecule type" value="Genomic_DNA"/>
</dbReference>
<sequence length="107" mass="11555">MFGVMVKFHSSPVVVHKASASVQKIVGVPTDTVLLCQSLGTEAAVRLGLVQCHNALLAAHKSRTVLTQFVLNFSLRQIKSGGRFFALRLVDGFNLFGFGGNSHIEET</sequence>
<dbReference type="Proteomes" id="UP000220157">
    <property type="component" value="Unassembled WGS sequence"/>
</dbReference>
<name>A0A2A7A7Y2_9FIRM</name>
<reference evidence="1 2" key="1">
    <citation type="journal article" date="2017" name="Front. Microbiol.">
        <title>New Insights into the Diversity of the Genus Faecalibacterium.</title>
        <authorList>
            <person name="Benevides L."/>
            <person name="Burman S."/>
            <person name="Martin R."/>
            <person name="Robert V."/>
            <person name="Thomas M."/>
            <person name="Miquel S."/>
            <person name="Chain F."/>
            <person name="Sokol H."/>
            <person name="Bermudez-Humaran L.G."/>
            <person name="Morrison M."/>
            <person name="Langella P."/>
            <person name="Azevedo V.A."/>
            <person name="Chatel J.M."/>
            <person name="Soares S."/>
        </authorList>
    </citation>
    <scope>NUCLEOTIDE SEQUENCE [LARGE SCALE GENOMIC DNA]</scope>
    <source>
        <strain evidence="1 2">CNCM I 4573</strain>
    </source>
</reference>
<protein>
    <submittedName>
        <fullName evidence="1">Uncharacterized protein</fullName>
    </submittedName>
</protein>
<accession>A0A2A7A7Y2</accession>
<comment type="caution">
    <text evidence="1">The sequence shown here is derived from an EMBL/GenBank/DDBJ whole genome shotgun (WGS) entry which is preliminary data.</text>
</comment>